<dbReference type="OrthoDB" id="5803771at2759"/>
<evidence type="ECO:0000313" key="1">
    <source>
        <dbReference type="EMBL" id="CAH1110116.1"/>
    </source>
</evidence>
<gene>
    <name evidence="1" type="ORF">PSYICH_LOCUS10598</name>
</gene>
<reference evidence="1" key="1">
    <citation type="submission" date="2022-01" db="EMBL/GenBank/DDBJ databases">
        <authorList>
            <person name="King R."/>
        </authorList>
    </citation>
    <scope>NUCLEOTIDE SEQUENCE</scope>
</reference>
<protein>
    <submittedName>
        <fullName evidence="1">Uncharacterized protein</fullName>
    </submittedName>
</protein>
<keyword evidence="2" id="KW-1185">Reference proteome</keyword>
<organism evidence="1 2">
    <name type="scientific">Psylliodes chrysocephalus</name>
    <dbReference type="NCBI Taxonomy" id="3402493"/>
    <lineage>
        <taxon>Eukaryota</taxon>
        <taxon>Metazoa</taxon>
        <taxon>Ecdysozoa</taxon>
        <taxon>Arthropoda</taxon>
        <taxon>Hexapoda</taxon>
        <taxon>Insecta</taxon>
        <taxon>Pterygota</taxon>
        <taxon>Neoptera</taxon>
        <taxon>Endopterygota</taxon>
        <taxon>Coleoptera</taxon>
        <taxon>Polyphaga</taxon>
        <taxon>Cucujiformia</taxon>
        <taxon>Chrysomeloidea</taxon>
        <taxon>Chrysomelidae</taxon>
        <taxon>Galerucinae</taxon>
        <taxon>Alticini</taxon>
        <taxon>Psylliodes</taxon>
    </lineage>
</organism>
<dbReference type="Proteomes" id="UP001153636">
    <property type="component" value="Chromosome 4"/>
</dbReference>
<accession>A0A9P0CXF0</accession>
<dbReference type="EMBL" id="OV651816">
    <property type="protein sequence ID" value="CAH1110116.1"/>
    <property type="molecule type" value="Genomic_DNA"/>
</dbReference>
<proteinExistence type="predicted"/>
<dbReference type="AlphaFoldDB" id="A0A9P0CXF0"/>
<name>A0A9P0CXF0_9CUCU</name>
<evidence type="ECO:0000313" key="2">
    <source>
        <dbReference type="Proteomes" id="UP001153636"/>
    </source>
</evidence>
<sequence>MEERILVDTTKVKEVLTIEQEEKKVEEYLKRKSSSQSQEVQDTDYHFLMSLLTSLRATLAYRKLMLRRKIEGLFLQEEGYSTKVEFNYSLQPSTSAGSHQSVVSPGGQSDVSSIGDHMNAGPYEDAELTQLIAGYKGSVYNKLL</sequence>